<evidence type="ECO:0000256" key="4">
    <source>
        <dbReference type="SAM" id="SignalP"/>
    </source>
</evidence>
<dbReference type="PROSITE" id="PS00262">
    <property type="entry name" value="INSULIN"/>
    <property type="match status" value="1"/>
</dbReference>
<protein>
    <recommendedName>
        <fullName evidence="7">SREBP regulating gene protein</fullName>
    </recommendedName>
</protein>
<feature type="chain" id="PRO_5041273169" description="SREBP regulating gene protein" evidence="4">
    <location>
        <begin position="22"/>
        <end position="249"/>
    </location>
</feature>
<comment type="similarity">
    <text evidence="1">Belongs to the insulin family.</text>
</comment>
<reference evidence="5" key="1">
    <citation type="submission" date="2023-06" db="EMBL/GenBank/DDBJ databases">
        <title>Genomic analysis of the entomopathogenic nematode Steinernema hermaphroditum.</title>
        <authorList>
            <person name="Schwarz E.M."/>
            <person name="Heppert J.K."/>
            <person name="Baniya A."/>
            <person name="Schwartz H.T."/>
            <person name="Tan C.-H."/>
            <person name="Antoshechkin I."/>
            <person name="Sternberg P.W."/>
            <person name="Goodrich-Blair H."/>
            <person name="Dillman A.R."/>
        </authorList>
    </citation>
    <scope>NUCLEOTIDE SEQUENCE</scope>
    <source>
        <strain evidence="5">PS9179</strain>
        <tissue evidence="5">Whole animal</tissue>
    </source>
</reference>
<dbReference type="Proteomes" id="UP001175271">
    <property type="component" value="Unassembled WGS sequence"/>
</dbReference>
<dbReference type="InterPro" id="IPR022353">
    <property type="entry name" value="Insulin_CS"/>
</dbReference>
<proteinExistence type="inferred from homology"/>
<name>A0AA39LED2_9BILA</name>
<dbReference type="SUPFAM" id="SSF56994">
    <property type="entry name" value="Insulin-like"/>
    <property type="match status" value="1"/>
</dbReference>
<dbReference type="InterPro" id="IPR036438">
    <property type="entry name" value="Insulin-like_sf"/>
</dbReference>
<evidence type="ECO:0000256" key="2">
    <source>
        <dbReference type="ARBA" id="ARBA00022729"/>
    </source>
</evidence>
<dbReference type="EMBL" id="JAUCMV010000005">
    <property type="protein sequence ID" value="KAK0393949.1"/>
    <property type="molecule type" value="Genomic_DNA"/>
</dbReference>
<comment type="caution">
    <text evidence="5">The sequence shown here is derived from an EMBL/GenBank/DDBJ whole genome shotgun (WGS) entry which is preliminary data.</text>
</comment>
<evidence type="ECO:0000256" key="3">
    <source>
        <dbReference type="SAM" id="Phobius"/>
    </source>
</evidence>
<evidence type="ECO:0000313" key="6">
    <source>
        <dbReference type="Proteomes" id="UP001175271"/>
    </source>
</evidence>
<gene>
    <name evidence="5" type="ORF">QR680_000486</name>
</gene>
<dbReference type="AlphaFoldDB" id="A0AA39LED2"/>
<keyword evidence="3" id="KW-0472">Membrane</keyword>
<accession>A0AA39LED2</accession>
<keyword evidence="3" id="KW-0812">Transmembrane</keyword>
<evidence type="ECO:0008006" key="7">
    <source>
        <dbReference type="Google" id="ProtNLM"/>
    </source>
</evidence>
<organism evidence="5 6">
    <name type="scientific">Steinernema hermaphroditum</name>
    <dbReference type="NCBI Taxonomy" id="289476"/>
    <lineage>
        <taxon>Eukaryota</taxon>
        <taxon>Metazoa</taxon>
        <taxon>Ecdysozoa</taxon>
        <taxon>Nematoda</taxon>
        <taxon>Chromadorea</taxon>
        <taxon>Rhabditida</taxon>
        <taxon>Tylenchina</taxon>
        <taxon>Panagrolaimomorpha</taxon>
        <taxon>Strongyloidoidea</taxon>
        <taxon>Steinernematidae</taxon>
        <taxon>Steinernema</taxon>
    </lineage>
</organism>
<keyword evidence="3" id="KW-1133">Transmembrane helix</keyword>
<sequence length="249" mass="28213">MDRVVFTIASVFLLISSTVEAAPSTAVDPKVQRCDINFFRDLVKLCLRPESPTVCIKNYDDELMVEVFEECCYKGCDSTFLSKLCCDPSEVAVLMAQVVERLIIQENGQHEEPPREPKRKVFLLRLITVASLVVLLVVGAVVLLLPLVEETGGPHDGPEEPLSAAEKFLAEGDRRFNKTIEQAIAQTARQLCCRHRICSTAHFRQEMCCHLDWCHMRCTDEDRRTNVSDFTDEAVAVYDQFCRDDVTHK</sequence>
<keyword evidence="6" id="KW-1185">Reference proteome</keyword>
<evidence type="ECO:0000256" key="1">
    <source>
        <dbReference type="ARBA" id="ARBA00009034"/>
    </source>
</evidence>
<evidence type="ECO:0000313" key="5">
    <source>
        <dbReference type="EMBL" id="KAK0393949.1"/>
    </source>
</evidence>
<keyword evidence="2 4" id="KW-0732">Signal</keyword>
<feature type="transmembrane region" description="Helical" evidence="3">
    <location>
        <begin position="122"/>
        <end position="145"/>
    </location>
</feature>
<feature type="signal peptide" evidence="4">
    <location>
        <begin position="1"/>
        <end position="21"/>
    </location>
</feature>